<name>A0A9E9LXM2_9BURK</name>
<dbReference type="RefSeq" id="WP_269308101.1">
    <property type="nucleotide sequence ID" value="NZ_CP098242.1"/>
</dbReference>
<evidence type="ECO:0000313" key="2">
    <source>
        <dbReference type="Proteomes" id="UP001156215"/>
    </source>
</evidence>
<dbReference type="AlphaFoldDB" id="A0A9E9LXM2"/>
<gene>
    <name evidence="1" type="ORF">NB640_07390</name>
</gene>
<dbReference type="SUPFAM" id="SSF53448">
    <property type="entry name" value="Nucleotide-diphospho-sugar transferases"/>
    <property type="match status" value="1"/>
</dbReference>
<dbReference type="Proteomes" id="UP001156215">
    <property type="component" value="Chromosome"/>
</dbReference>
<accession>A0A9E9LXM2</accession>
<dbReference type="Gene3D" id="3.90.550.10">
    <property type="entry name" value="Spore Coat Polysaccharide Biosynthesis Protein SpsA, Chain A"/>
    <property type="match status" value="1"/>
</dbReference>
<reference evidence="1" key="1">
    <citation type="journal article" date="2022" name="Front. Microbiol.">
        <title>New perspectives on an old grouping: The genomic and phenotypic variability of Oxalobacter formigenes and the implications for calcium oxalate stone prevention.</title>
        <authorList>
            <person name="Chmiel J.A."/>
            <person name="Carr C."/>
            <person name="Stuivenberg G.A."/>
            <person name="Venema R."/>
            <person name="Chanyi R.M."/>
            <person name="Al K.F."/>
            <person name="Giguere D."/>
            <person name="Say H."/>
            <person name="Akouris P.P."/>
            <person name="Dominguez Romero S.A."/>
            <person name="Kwong A."/>
            <person name="Tai V."/>
            <person name="Koval S.F."/>
            <person name="Razvi H."/>
            <person name="Bjazevic J."/>
            <person name="Burton J.P."/>
        </authorList>
    </citation>
    <scope>NUCLEOTIDE SEQUENCE</scope>
    <source>
        <strain evidence="1">WoOx3</strain>
    </source>
</reference>
<organism evidence="1 2">
    <name type="scientific">Oxalobacter vibrioformis</name>
    <dbReference type="NCBI Taxonomy" id="933080"/>
    <lineage>
        <taxon>Bacteria</taxon>
        <taxon>Pseudomonadati</taxon>
        <taxon>Pseudomonadota</taxon>
        <taxon>Betaproteobacteria</taxon>
        <taxon>Burkholderiales</taxon>
        <taxon>Oxalobacteraceae</taxon>
        <taxon>Oxalobacter</taxon>
    </lineage>
</organism>
<dbReference type="KEGG" id="ovb:NB640_07390"/>
<evidence type="ECO:0000313" key="1">
    <source>
        <dbReference type="EMBL" id="WAW09108.1"/>
    </source>
</evidence>
<proteinExistence type="predicted"/>
<evidence type="ECO:0008006" key="3">
    <source>
        <dbReference type="Google" id="ProtNLM"/>
    </source>
</evidence>
<keyword evidence="2" id="KW-1185">Reference proteome</keyword>
<protein>
    <recommendedName>
        <fullName evidence="3">Hemolytic protein HlpA-like protein</fullName>
    </recommendedName>
</protein>
<dbReference type="InterPro" id="IPR029044">
    <property type="entry name" value="Nucleotide-diphossugar_trans"/>
</dbReference>
<dbReference type="EMBL" id="CP098242">
    <property type="protein sequence ID" value="WAW09108.1"/>
    <property type="molecule type" value="Genomic_DNA"/>
</dbReference>
<sequence length="306" mass="35607">MNKAIPPILIVYFNRPQVLKKTLLALASVRPPLLFVSADAPRKNVPGDIALVAECHKVIESVITWDCTVHHLHAEENHGCDVWMPKSIDWFFSHVDSGVILEDDCMVTEAFCRFAAELLEKYRDKPRIMNISAANFQERKWGNGDYYYSRYPSIWGWATWSRAWQYFDRQLDSVDAFISLPTGLNQLITDSFERRYWTRFYRRLKSGQYPYWDAKWVLSVWANNGISITPNQNLVSNIGFGPDATHTKTKPAGIEMILSEITFPLSHPDDDLQFYEEADRQLFKIRYKPRFMDRIISLINRLSGTI</sequence>